<sequence>MWEIDFLRYIIFSPLRFSVNLLFVLHMMKDFDNIDYLSRILNNQIVPVRNVADTRQDHDKSLREKYYSVTLGDMMKGDMNLLSLLSNQHLYTFSPPAFGLTKRPGDNFTPWQCVLAEEAPPLATTVYRQAVDKEDFEYLIDEGGKLHESKGVTSVRRYSPKSNPPTALGYLKESINQLVEDSKLNNNRFVNYNNNNLFISPIHQNLIEERLKRLKLEEKMLLQAEKLDMLERIRKPVSRWYTIKTPQFFYEARKHNQLLRKSS</sequence>
<keyword evidence="1" id="KW-1185">Reference proteome</keyword>
<dbReference type="Proteomes" id="UP000050795">
    <property type="component" value="Unassembled WGS sequence"/>
</dbReference>
<evidence type="ECO:0000313" key="2">
    <source>
        <dbReference type="WBParaSite" id="TREG1_123880.1"/>
    </source>
</evidence>
<reference evidence="1" key="1">
    <citation type="submission" date="2022-06" db="EMBL/GenBank/DDBJ databases">
        <authorList>
            <person name="Berger JAMES D."/>
            <person name="Berger JAMES D."/>
        </authorList>
    </citation>
    <scope>NUCLEOTIDE SEQUENCE [LARGE SCALE GENOMIC DNA]</scope>
</reference>
<accession>A0AA85IW06</accession>
<name>A0AA85IW06_TRIRE</name>
<reference evidence="2" key="2">
    <citation type="submission" date="2023-11" db="UniProtKB">
        <authorList>
            <consortium name="WormBaseParasite"/>
        </authorList>
    </citation>
    <scope>IDENTIFICATION</scope>
</reference>
<evidence type="ECO:0000313" key="1">
    <source>
        <dbReference type="Proteomes" id="UP000050795"/>
    </source>
</evidence>
<protein>
    <submittedName>
        <fullName evidence="2">Uncharacterized protein</fullName>
    </submittedName>
</protein>
<dbReference type="AlphaFoldDB" id="A0AA85IW06"/>
<dbReference type="WBParaSite" id="TREG1_123880.1">
    <property type="protein sequence ID" value="TREG1_123880.1"/>
    <property type="gene ID" value="TREG1_123880"/>
</dbReference>
<organism evidence="1 2">
    <name type="scientific">Trichobilharzia regenti</name>
    <name type="common">Nasal bird schistosome</name>
    <dbReference type="NCBI Taxonomy" id="157069"/>
    <lineage>
        <taxon>Eukaryota</taxon>
        <taxon>Metazoa</taxon>
        <taxon>Spiralia</taxon>
        <taxon>Lophotrochozoa</taxon>
        <taxon>Platyhelminthes</taxon>
        <taxon>Trematoda</taxon>
        <taxon>Digenea</taxon>
        <taxon>Strigeidida</taxon>
        <taxon>Schistosomatoidea</taxon>
        <taxon>Schistosomatidae</taxon>
        <taxon>Trichobilharzia</taxon>
    </lineage>
</organism>
<proteinExistence type="predicted"/>